<dbReference type="PROSITE" id="PS51318">
    <property type="entry name" value="TAT"/>
    <property type="match status" value="1"/>
</dbReference>
<proteinExistence type="predicted"/>
<keyword evidence="4" id="KW-1185">Reference proteome</keyword>
<feature type="compositionally biased region" description="Low complexity" evidence="1">
    <location>
        <begin position="1"/>
        <end position="21"/>
    </location>
</feature>
<dbReference type="RefSeq" id="WP_137813693.1">
    <property type="nucleotide sequence ID" value="NZ_BJFL01000008.1"/>
</dbReference>
<comment type="caution">
    <text evidence="3">The sequence shown here is derived from an EMBL/GenBank/DDBJ whole genome shotgun (WGS) entry which is preliminary data.</text>
</comment>
<feature type="region of interest" description="Disordered" evidence="1">
    <location>
        <begin position="53"/>
        <end position="77"/>
    </location>
</feature>
<dbReference type="InterPro" id="IPR002701">
    <property type="entry name" value="CM_II_prokaryot"/>
</dbReference>
<dbReference type="OrthoDB" id="3699155at2"/>
<dbReference type="AlphaFoldDB" id="A0A4D4J278"/>
<dbReference type="EMBL" id="BJFL01000008">
    <property type="protein sequence ID" value="GDY30581.1"/>
    <property type="molecule type" value="Genomic_DNA"/>
</dbReference>
<accession>A0A4D4J278</accession>
<dbReference type="GO" id="GO:0004106">
    <property type="term" value="F:chorismate mutase activity"/>
    <property type="evidence" value="ECO:0007669"/>
    <property type="project" value="InterPro"/>
</dbReference>
<reference evidence="4" key="1">
    <citation type="submission" date="2019-04" db="EMBL/GenBank/DDBJ databases">
        <title>Draft genome sequence of Pseudonocardiaceae bacterium SL3-2-4.</title>
        <authorList>
            <person name="Ningsih F."/>
            <person name="Yokota A."/>
            <person name="Sakai Y."/>
            <person name="Nanatani K."/>
            <person name="Yabe S."/>
            <person name="Oetari A."/>
            <person name="Sjamsuridzal W."/>
        </authorList>
    </citation>
    <scope>NUCLEOTIDE SEQUENCE [LARGE SCALE GENOMIC DNA]</scope>
    <source>
        <strain evidence="4">SL3-2-4</strain>
    </source>
</reference>
<dbReference type="Pfam" id="PF01817">
    <property type="entry name" value="CM_2"/>
    <property type="match status" value="1"/>
</dbReference>
<gene>
    <name evidence="3" type="ORF">GTS_22140</name>
</gene>
<organism evidence="3 4">
    <name type="scientific">Gandjariella thermophila</name>
    <dbReference type="NCBI Taxonomy" id="1931992"/>
    <lineage>
        <taxon>Bacteria</taxon>
        <taxon>Bacillati</taxon>
        <taxon>Actinomycetota</taxon>
        <taxon>Actinomycetes</taxon>
        <taxon>Pseudonocardiales</taxon>
        <taxon>Pseudonocardiaceae</taxon>
        <taxon>Gandjariella</taxon>
    </lineage>
</organism>
<dbReference type="PROSITE" id="PS51168">
    <property type="entry name" value="CHORISMATE_MUT_2"/>
    <property type="match status" value="1"/>
</dbReference>
<dbReference type="SMART" id="SM00830">
    <property type="entry name" value="CM_2"/>
    <property type="match status" value="1"/>
</dbReference>
<feature type="domain" description="Chorismate mutase" evidence="2">
    <location>
        <begin position="73"/>
        <end position="165"/>
    </location>
</feature>
<protein>
    <recommendedName>
        <fullName evidence="2">Chorismate mutase domain-containing protein</fullName>
    </recommendedName>
</protein>
<dbReference type="SUPFAM" id="SSF48600">
    <property type="entry name" value="Chorismate mutase II"/>
    <property type="match status" value="1"/>
</dbReference>
<dbReference type="Gene3D" id="1.20.59.10">
    <property type="entry name" value="Chorismate mutase"/>
    <property type="match status" value="1"/>
</dbReference>
<evidence type="ECO:0000259" key="2">
    <source>
        <dbReference type="PROSITE" id="PS51168"/>
    </source>
</evidence>
<evidence type="ECO:0000313" key="4">
    <source>
        <dbReference type="Proteomes" id="UP000298860"/>
    </source>
</evidence>
<dbReference type="GO" id="GO:0046417">
    <property type="term" value="P:chorismate metabolic process"/>
    <property type="evidence" value="ECO:0007669"/>
    <property type="project" value="InterPro"/>
</dbReference>
<dbReference type="InterPro" id="IPR036979">
    <property type="entry name" value="CM_dom_sf"/>
</dbReference>
<sequence>MDARATTPAPAGPPASEAPHATPGGNGTVVSRRAALTGLGGAAALAAVAACAPAERTSAEPPNPNQVPPTLSGDPGRTIHEQRALIDQLDGQISDLLAQRAIASHNVQVAREQAGGPRLDPAREQQVIARYRDRLGPAGEQIARAILDADRGAGPSGAPAATPPR</sequence>
<evidence type="ECO:0000256" key="1">
    <source>
        <dbReference type="SAM" id="MobiDB-lite"/>
    </source>
</evidence>
<evidence type="ECO:0000313" key="3">
    <source>
        <dbReference type="EMBL" id="GDY30581.1"/>
    </source>
</evidence>
<dbReference type="InterPro" id="IPR036263">
    <property type="entry name" value="Chorismate_II_sf"/>
</dbReference>
<dbReference type="Proteomes" id="UP000298860">
    <property type="component" value="Unassembled WGS sequence"/>
</dbReference>
<feature type="region of interest" description="Disordered" evidence="1">
    <location>
        <begin position="1"/>
        <end position="29"/>
    </location>
</feature>
<name>A0A4D4J278_9PSEU</name>
<dbReference type="InterPro" id="IPR006311">
    <property type="entry name" value="TAT_signal"/>
</dbReference>